<gene>
    <name evidence="2" type="ordered locus">Niako_3762</name>
</gene>
<dbReference type="KEGG" id="nko:Niako_3762"/>
<keyword evidence="1" id="KW-0732">Signal</keyword>
<dbReference type="Proteomes" id="UP000005438">
    <property type="component" value="Chromosome"/>
</dbReference>
<evidence type="ECO:0000313" key="2">
    <source>
        <dbReference type="EMBL" id="AEW00057.1"/>
    </source>
</evidence>
<feature type="chain" id="PRO_5005682203" description="L-rhamnose mutarotase" evidence="1">
    <location>
        <begin position="24"/>
        <end position="143"/>
    </location>
</feature>
<dbReference type="OrthoDB" id="9799608at2"/>
<dbReference type="InterPro" id="IPR011008">
    <property type="entry name" value="Dimeric_a/b-barrel"/>
</dbReference>
<dbReference type="SUPFAM" id="SSF54909">
    <property type="entry name" value="Dimeric alpha+beta barrel"/>
    <property type="match status" value="1"/>
</dbReference>
<dbReference type="PANTHER" id="PTHR34389">
    <property type="entry name" value="L-RHAMNOSE MUTAROTASE"/>
    <property type="match status" value="1"/>
</dbReference>
<dbReference type="GO" id="GO:0016857">
    <property type="term" value="F:racemase and epimerase activity, acting on carbohydrates and derivatives"/>
    <property type="evidence" value="ECO:0007669"/>
    <property type="project" value="InterPro"/>
</dbReference>
<dbReference type="HOGENOM" id="CLU_100689_1_0_10"/>
<feature type="signal peptide" evidence="1">
    <location>
        <begin position="1"/>
        <end position="23"/>
    </location>
</feature>
<dbReference type="Pfam" id="PF05336">
    <property type="entry name" value="rhaM"/>
    <property type="match status" value="1"/>
</dbReference>
<dbReference type="EMBL" id="CP003178">
    <property type="protein sequence ID" value="AEW00057.1"/>
    <property type="molecule type" value="Genomic_DNA"/>
</dbReference>
<name>G8TRD5_NIAKG</name>
<dbReference type="PROSITE" id="PS51257">
    <property type="entry name" value="PROKAR_LIPOPROTEIN"/>
    <property type="match status" value="1"/>
</dbReference>
<evidence type="ECO:0008006" key="4">
    <source>
        <dbReference type="Google" id="ProtNLM"/>
    </source>
</evidence>
<protein>
    <recommendedName>
        <fullName evidence="4">L-rhamnose mutarotase</fullName>
    </recommendedName>
</protein>
<dbReference type="Gene3D" id="3.30.70.100">
    <property type="match status" value="1"/>
</dbReference>
<dbReference type="PANTHER" id="PTHR34389:SF2">
    <property type="entry name" value="L-RHAMNOSE MUTAROTASE"/>
    <property type="match status" value="1"/>
</dbReference>
<dbReference type="STRING" id="700598.Niako_3762"/>
<reference evidence="2 3" key="1">
    <citation type="submission" date="2011-12" db="EMBL/GenBank/DDBJ databases">
        <title>The complete genome of Niastella koreensis GR20-10.</title>
        <authorList>
            <consortium name="US DOE Joint Genome Institute (JGI-PGF)"/>
            <person name="Lucas S."/>
            <person name="Han J."/>
            <person name="Lapidus A."/>
            <person name="Bruce D."/>
            <person name="Goodwin L."/>
            <person name="Pitluck S."/>
            <person name="Peters L."/>
            <person name="Kyrpides N."/>
            <person name="Mavromatis K."/>
            <person name="Ivanova N."/>
            <person name="Mikhailova N."/>
            <person name="Davenport K."/>
            <person name="Saunders E."/>
            <person name="Detter J.C."/>
            <person name="Tapia R."/>
            <person name="Han C."/>
            <person name="Land M."/>
            <person name="Hauser L."/>
            <person name="Markowitz V."/>
            <person name="Cheng J.-F."/>
            <person name="Hugenholtz P."/>
            <person name="Woyke T."/>
            <person name="Wu D."/>
            <person name="Tindall B."/>
            <person name="Pomrenke H."/>
            <person name="Brambilla E."/>
            <person name="Klenk H.-P."/>
            <person name="Eisen J.A."/>
        </authorList>
    </citation>
    <scope>NUCLEOTIDE SEQUENCE [LARGE SCALE GENOMIC DNA]</scope>
    <source>
        <strain evidence="3">DSM 17620 / KACC 11465 / NBRC 106392 / GR20-10</strain>
    </source>
</reference>
<sequence length="143" mass="16916">MKNIFLFLLPILLVMQGCLQQSAARDSEKKQRVRYGMITGVKPEKLDYYKSLHGKPWATVLAKIKECNIENYSIYLQKIDSNYFLFSYFEYTGNDFDADMKKMAADTATQRWWRETDPCQLPLLEAVAKKQIWTKMEEVFYNK</sequence>
<evidence type="ECO:0000313" key="3">
    <source>
        <dbReference type="Proteomes" id="UP000005438"/>
    </source>
</evidence>
<evidence type="ECO:0000256" key="1">
    <source>
        <dbReference type="SAM" id="SignalP"/>
    </source>
</evidence>
<dbReference type="eggNOG" id="COG3254">
    <property type="taxonomic scope" value="Bacteria"/>
</dbReference>
<accession>G8TRD5</accession>
<organism evidence="2 3">
    <name type="scientific">Niastella koreensis (strain DSM 17620 / KACC 11465 / NBRC 106392 / GR20-10)</name>
    <dbReference type="NCBI Taxonomy" id="700598"/>
    <lineage>
        <taxon>Bacteria</taxon>
        <taxon>Pseudomonadati</taxon>
        <taxon>Bacteroidota</taxon>
        <taxon>Chitinophagia</taxon>
        <taxon>Chitinophagales</taxon>
        <taxon>Chitinophagaceae</taxon>
        <taxon>Niastella</taxon>
    </lineage>
</organism>
<dbReference type="AlphaFoldDB" id="G8TRD5"/>
<proteinExistence type="predicted"/>
<dbReference type="InterPro" id="IPR008000">
    <property type="entry name" value="Rham/fucose_mutarotase"/>
</dbReference>